<comment type="similarity">
    <text evidence="4">Belongs to the MsrA Met sulfoxide reductase family.</text>
</comment>
<dbReference type="NCBIfam" id="TIGR00401">
    <property type="entry name" value="msrA"/>
    <property type="match status" value="1"/>
</dbReference>
<gene>
    <name evidence="4 7" type="primary">msrA</name>
    <name evidence="7" type="ORF">E0D97_00265</name>
</gene>
<evidence type="ECO:0000256" key="2">
    <source>
        <dbReference type="ARBA" id="ARBA00047806"/>
    </source>
</evidence>
<feature type="signal peptide" evidence="5">
    <location>
        <begin position="1"/>
        <end position="22"/>
    </location>
</feature>
<organism evidence="7 8">
    <name type="scientific">Oricola cellulosilytica</name>
    <dbReference type="NCBI Taxonomy" id="1429082"/>
    <lineage>
        <taxon>Bacteria</taxon>
        <taxon>Pseudomonadati</taxon>
        <taxon>Pseudomonadota</taxon>
        <taxon>Alphaproteobacteria</taxon>
        <taxon>Hyphomicrobiales</taxon>
        <taxon>Ahrensiaceae</taxon>
        <taxon>Oricola</taxon>
    </lineage>
</organism>
<dbReference type="InterPro" id="IPR002569">
    <property type="entry name" value="Met_Sox_Rdtase_MsrA_dom"/>
</dbReference>
<dbReference type="PANTHER" id="PTHR43774:SF1">
    <property type="entry name" value="PEPTIDE METHIONINE SULFOXIDE REDUCTASE MSRA 2"/>
    <property type="match status" value="1"/>
</dbReference>
<dbReference type="Proteomes" id="UP000291301">
    <property type="component" value="Unassembled WGS sequence"/>
</dbReference>
<dbReference type="EMBL" id="SJST01000001">
    <property type="protein sequence ID" value="TCD15910.1"/>
    <property type="molecule type" value="Genomic_DNA"/>
</dbReference>
<dbReference type="Pfam" id="PF01625">
    <property type="entry name" value="PMSR"/>
    <property type="match status" value="1"/>
</dbReference>
<keyword evidence="1 4" id="KW-0560">Oxidoreductase</keyword>
<reference evidence="7 8" key="1">
    <citation type="journal article" date="2015" name="Antonie Van Leeuwenhoek">
        <title>Oricola cellulosilytica gen. nov., sp. nov., a cellulose-degrading bacterium of the family Phyllobacteriaceae isolated from surface seashore water, and emended descriptions of Mesorhizobium loti and Phyllobacterium myrsinacearum.</title>
        <authorList>
            <person name="Hameed A."/>
            <person name="Shahina M."/>
            <person name="Lai W.A."/>
            <person name="Lin S.Y."/>
            <person name="Young L.S."/>
            <person name="Liu Y.C."/>
            <person name="Hsu Y.H."/>
            <person name="Young C.C."/>
        </authorList>
    </citation>
    <scope>NUCLEOTIDE SEQUENCE [LARGE SCALE GENOMIC DNA]</scope>
    <source>
        <strain evidence="7 8">KCTC 52183</strain>
    </source>
</reference>
<comment type="catalytic activity">
    <reaction evidence="2 4">
        <text>L-methionyl-[protein] + [thioredoxin]-disulfide + H2O = L-methionyl-(S)-S-oxide-[protein] + [thioredoxin]-dithiol</text>
        <dbReference type="Rhea" id="RHEA:14217"/>
        <dbReference type="Rhea" id="RHEA-COMP:10698"/>
        <dbReference type="Rhea" id="RHEA-COMP:10700"/>
        <dbReference type="Rhea" id="RHEA-COMP:12313"/>
        <dbReference type="Rhea" id="RHEA-COMP:12315"/>
        <dbReference type="ChEBI" id="CHEBI:15377"/>
        <dbReference type="ChEBI" id="CHEBI:16044"/>
        <dbReference type="ChEBI" id="CHEBI:29950"/>
        <dbReference type="ChEBI" id="CHEBI:44120"/>
        <dbReference type="ChEBI" id="CHEBI:50058"/>
        <dbReference type="EC" id="1.8.4.11"/>
    </reaction>
</comment>
<keyword evidence="5" id="KW-0732">Signal</keyword>
<comment type="caution">
    <text evidence="7">The sequence shown here is derived from an EMBL/GenBank/DDBJ whole genome shotgun (WGS) entry which is preliminary data.</text>
</comment>
<dbReference type="Gene3D" id="3.30.1060.10">
    <property type="entry name" value="Peptide methionine sulphoxide reductase MsrA"/>
    <property type="match status" value="1"/>
</dbReference>
<proteinExistence type="inferred from homology"/>
<comment type="catalytic activity">
    <reaction evidence="3 4">
        <text>[thioredoxin]-disulfide + L-methionine + H2O = L-methionine (S)-S-oxide + [thioredoxin]-dithiol</text>
        <dbReference type="Rhea" id="RHEA:19993"/>
        <dbReference type="Rhea" id="RHEA-COMP:10698"/>
        <dbReference type="Rhea" id="RHEA-COMP:10700"/>
        <dbReference type="ChEBI" id="CHEBI:15377"/>
        <dbReference type="ChEBI" id="CHEBI:29950"/>
        <dbReference type="ChEBI" id="CHEBI:50058"/>
        <dbReference type="ChEBI" id="CHEBI:57844"/>
        <dbReference type="ChEBI" id="CHEBI:58772"/>
        <dbReference type="EC" id="1.8.4.11"/>
    </reaction>
</comment>
<feature type="domain" description="Peptide methionine sulphoxide reductase MsrA" evidence="6">
    <location>
        <begin position="27"/>
        <end position="168"/>
    </location>
</feature>
<protein>
    <recommendedName>
        <fullName evidence="4">Peptide methionine sulfoxide reductase MsrA</fullName>
        <shortName evidence="4">Protein-methionine-S-oxide reductase</shortName>
        <ecNumber evidence="4">1.8.4.11</ecNumber>
    </recommendedName>
    <alternativeName>
        <fullName evidence="4">Peptide-methionine (S)-S-oxide reductase</fullName>
        <shortName evidence="4">Peptide Met(O) reductase</shortName>
    </alternativeName>
</protein>
<name>A0A4R0PH31_9HYPH</name>
<dbReference type="EC" id="1.8.4.11" evidence="4"/>
<dbReference type="AlphaFoldDB" id="A0A4R0PH31"/>
<evidence type="ECO:0000256" key="4">
    <source>
        <dbReference type="HAMAP-Rule" id="MF_01401"/>
    </source>
</evidence>
<feature type="active site" evidence="4">
    <location>
        <position position="33"/>
    </location>
</feature>
<keyword evidence="8" id="KW-1185">Reference proteome</keyword>
<evidence type="ECO:0000256" key="5">
    <source>
        <dbReference type="SAM" id="SignalP"/>
    </source>
</evidence>
<evidence type="ECO:0000256" key="3">
    <source>
        <dbReference type="ARBA" id="ARBA00048782"/>
    </source>
</evidence>
<evidence type="ECO:0000313" key="7">
    <source>
        <dbReference type="EMBL" id="TCD15910.1"/>
    </source>
</evidence>
<accession>A0A4R0PH31</accession>
<dbReference type="GO" id="GO:0033744">
    <property type="term" value="F:L-methionine:thioredoxin-disulfide S-oxidoreductase activity"/>
    <property type="evidence" value="ECO:0007669"/>
    <property type="project" value="RHEA"/>
</dbReference>
<dbReference type="HAMAP" id="MF_01401">
    <property type="entry name" value="MsrA"/>
    <property type="match status" value="1"/>
</dbReference>
<evidence type="ECO:0000259" key="6">
    <source>
        <dbReference type="Pfam" id="PF01625"/>
    </source>
</evidence>
<dbReference type="InterPro" id="IPR036509">
    <property type="entry name" value="Met_Sox_Rdtase_MsrA_sf"/>
</dbReference>
<dbReference type="SUPFAM" id="SSF55068">
    <property type="entry name" value="Peptide methionine sulfoxide reductase"/>
    <property type="match status" value="1"/>
</dbReference>
<dbReference type="GO" id="GO:0008113">
    <property type="term" value="F:peptide-methionine (S)-S-oxide reductase activity"/>
    <property type="evidence" value="ECO:0007669"/>
    <property type="project" value="UniProtKB-UniRule"/>
</dbReference>
<sequence>MIRSMISAAILAISAFSPPALAETKALVVAGGCFWCVESDFDHVRGVTGTTSGYAGGTMKNPTYRNHGKHREVVRIDYDGTVTDYRTLVSTFLRTMDPTDAGGQFCDRGRSYSSAIHAATDEERRIAQEEVARARKALGRDIATPVEGEATFYRAEDYHQNYYMSEVRQLTRFGLVTRARAYKSYRKACGRDARVKQLWGREAYTGVVRNGS</sequence>
<evidence type="ECO:0000256" key="1">
    <source>
        <dbReference type="ARBA" id="ARBA00023002"/>
    </source>
</evidence>
<dbReference type="PANTHER" id="PTHR43774">
    <property type="entry name" value="PEPTIDE METHIONINE SULFOXIDE REDUCTASE"/>
    <property type="match status" value="1"/>
</dbReference>
<dbReference type="RefSeq" id="WP_131564286.1">
    <property type="nucleotide sequence ID" value="NZ_JAINFK010000001.1"/>
</dbReference>
<feature type="chain" id="PRO_5020951271" description="Peptide methionine sulfoxide reductase MsrA" evidence="5">
    <location>
        <begin position="23"/>
        <end position="212"/>
    </location>
</feature>
<dbReference type="OrthoDB" id="4174719at2"/>
<evidence type="ECO:0000313" key="8">
    <source>
        <dbReference type="Proteomes" id="UP000291301"/>
    </source>
</evidence>
<comment type="function">
    <text evidence="4">Has an important function as a repair enzyme for proteins that have been inactivated by oxidation. Catalyzes the reversible oxidation-reduction of methionine sulfoxide in proteins to methionine.</text>
</comment>